<organism evidence="2 3">
    <name type="scientific">Corynebacterium tapiri</name>
    <dbReference type="NCBI Taxonomy" id="1448266"/>
    <lineage>
        <taxon>Bacteria</taxon>
        <taxon>Bacillati</taxon>
        <taxon>Actinomycetota</taxon>
        <taxon>Actinomycetes</taxon>
        <taxon>Mycobacteriales</taxon>
        <taxon>Corynebacteriaceae</taxon>
        <taxon>Corynebacterium</taxon>
    </lineage>
</organism>
<feature type="transmembrane region" description="Helical" evidence="1">
    <location>
        <begin position="224"/>
        <end position="242"/>
    </location>
</feature>
<keyword evidence="1" id="KW-1133">Transmembrane helix</keyword>
<feature type="transmembrane region" description="Helical" evidence="1">
    <location>
        <begin position="181"/>
        <end position="204"/>
    </location>
</feature>
<evidence type="ECO:0000256" key="1">
    <source>
        <dbReference type="SAM" id="Phobius"/>
    </source>
</evidence>
<comment type="caution">
    <text evidence="2">The sequence shown here is derived from an EMBL/GenBank/DDBJ whole genome shotgun (WGS) entry which is preliminary data.</text>
</comment>
<name>A0A5C4U345_9CORY</name>
<sequence length="262" mass="28129">MQPEEHTLPLGAPDGWTEAAEFAEQCGSRLFYVTDQPLVGNEGEPLAIVEQGKLTVISTVALGYTRIPQKLAAIFEGNGTELSAVPQPRLLAGMIRSNQPGRLALVLMSAFIAILATGGFGVFYGSIWTMAAELTPVRLSVISVLGVAAVTVSLVVGNGLWEHSHEREPRWLGRLDNLSTLITVGISTALIFVASVLALWLLGLVVVPPGYLREQVGSTPYFRIGWFAACLGTLGGAVASNFDRSPRIRSATYNPRENARRD</sequence>
<accession>A0A5C4U345</accession>
<keyword evidence="3" id="KW-1185">Reference proteome</keyword>
<feature type="transmembrane region" description="Helical" evidence="1">
    <location>
        <begin position="139"/>
        <end position="161"/>
    </location>
</feature>
<gene>
    <name evidence="2" type="ORF">FHE74_06545</name>
</gene>
<dbReference type="OrthoDB" id="8477132at2"/>
<keyword evidence="1" id="KW-0812">Transmembrane</keyword>
<protein>
    <submittedName>
        <fullName evidence="2">Uncharacterized protein</fullName>
    </submittedName>
</protein>
<evidence type="ECO:0000313" key="3">
    <source>
        <dbReference type="Proteomes" id="UP000312032"/>
    </source>
</evidence>
<dbReference type="Proteomes" id="UP000312032">
    <property type="component" value="Unassembled WGS sequence"/>
</dbReference>
<dbReference type="RefSeq" id="WP_139465708.1">
    <property type="nucleotide sequence ID" value="NZ_VDHJ01000008.1"/>
</dbReference>
<dbReference type="EMBL" id="VDHJ01000008">
    <property type="protein sequence ID" value="TNL97327.1"/>
    <property type="molecule type" value="Genomic_DNA"/>
</dbReference>
<keyword evidence="1" id="KW-0472">Membrane</keyword>
<dbReference type="AlphaFoldDB" id="A0A5C4U345"/>
<evidence type="ECO:0000313" key="2">
    <source>
        <dbReference type="EMBL" id="TNL97327.1"/>
    </source>
</evidence>
<reference evidence="2 3" key="1">
    <citation type="submission" date="2019-06" db="EMBL/GenBank/DDBJ databases">
        <authorList>
            <person name="Li J."/>
        </authorList>
    </citation>
    <scope>NUCLEOTIDE SEQUENCE [LARGE SCALE GENOMIC DNA]</scope>
    <source>
        <strain evidence="2 3">LMG 28165</strain>
    </source>
</reference>
<proteinExistence type="predicted"/>
<feature type="transmembrane region" description="Helical" evidence="1">
    <location>
        <begin position="103"/>
        <end position="127"/>
    </location>
</feature>